<feature type="compositionally biased region" description="Acidic residues" evidence="1">
    <location>
        <begin position="149"/>
        <end position="159"/>
    </location>
</feature>
<feature type="compositionally biased region" description="Basic and acidic residues" evidence="1">
    <location>
        <begin position="170"/>
        <end position="183"/>
    </location>
</feature>
<evidence type="ECO:0000313" key="3">
    <source>
        <dbReference type="Proteomes" id="UP001365542"/>
    </source>
</evidence>
<protein>
    <submittedName>
        <fullName evidence="2">Uncharacterized protein</fullName>
    </submittedName>
</protein>
<proteinExistence type="predicted"/>
<evidence type="ECO:0000313" key="2">
    <source>
        <dbReference type="EMBL" id="KAK6524035.1"/>
    </source>
</evidence>
<evidence type="ECO:0000256" key="1">
    <source>
        <dbReference type="SAM" id="MobiDB-lite"/>
    </source>
</evidence>
<feature type="compositionally biased region" description="Acidic residues" evidence="1">
    <location>
        <begin position="184"/>
        <end position="201"/>
    </location>
</feature>
<feature type="compositionally biased region" description="Basic and acidic residues" evidence="1">
    <location>
        <begin position="229"/>
        <end position="249"/>
    </location>
</feature>
<gene>
    <name evidence="2" type="ORF">TWF694_005702</name>
</gene>
<keyword evidence="3" id="KW-1185">Reference proteome</keyword>
<reference evidence="2 3" key="1">
    <citation type="submission" date="2019-10" db="EMBL/GenBank/DDBJ databases">
        <authorList>
            <person name="Palmer J.M."/>
        </authorList>
    </citation>
    <scope>NUCLEOTIDE SEQUENCE [LARGE SCALE GENOMIC DNA]</scope>
    <source>
        <strain evidence="2 3">TWF694</strain>
    </source>
</reference>
<dbReference type="AlphaFoldDB" id="A0AAV9WRW3"/>
<dbReference type="Proteomes" id="UP001365542">
    <property type="component" value="Unassembled WGS sequence"/>
</dbReference>
<comment type="caution">
    <text evidence="2">The sequence shown here is derived from an EMBL/GenBank/DDBJ whole genome shotgun (WGS) entry which is preliminary data.</text>
</comment>
<organism evidence="2 3">
    <name type="scientific">Orbilia ellipsospora</name>
    <dbReference type="NCBI Taxonomy" id="2528407"/>
    <lineage>
        <taxon>Eukaryota</taxon>
        <taxon>Fungi</taxon>
        <taxon>Dikarya</taxon>
        <taxon>Ascomycota</taxon>
        <taxon>Pezizomycotina</taxon>
        <taxon>Orbiliomycetes</taxon>
        <taxon>Orbiliales</taxon>
        <taxon>Orbiliaceae</taxon>
        <taxon>Orbilia</taxon>
    </lineage>
</organism>
<sequence length="554" mass="63024">MDQSSVRFGPGQGLRSYLKVEKLEAHKDFILEKRNAGAKHKDIITALRVEKGILLKPYHLKRVLKVWNVSNKNLTIRRKLCVRNGIQERLVHNKPAPRVWFKRSGRELTQAEMDGIVGAADDVFQGVMPSPAGGDIILSTPTPDRSENIDENGNDDLDIPDATNINGRAMADREEEAGSREKEMEEEDNLMGEGDEDQDEKLDVWSDIDDADESIESLVFMDADAEEAISRSDVTKKSKSSDAQSDKRLSFVNQPGNPYEDTFQVPPLSEFFVDDWDAQNTRNETTQNADYFPKSNTQHNELPLDQTAENTVSFAVSTELESREFDEEIDVPVILERLGDHATQSIQNLARMMQTKLRLEPEPRSPQEFCNTISRNFFDELNNTLNDMVRSAENFDMETEFAYPRDEWGLWMPVDNKMALWALRGDLEYVFPKNCVKIRHGFLEAVIAEFYSWIEELWSAIGSNDATFTSSNGSHTFGENDQQKFRSLVVHLPYLLSTYGITHRAVVGALSAFHQFTWAYTARRSESSDTLVELAEFLFDIYSLFKPSSVACHT</sequence>
<feature type="region of interest" description="Disordered" evidence="1">
    <location>
        <begin position="141"/>
        <end position="201"/>
    </location>
</feature>
<name>A0AAV9WRW3_9PEZI</name>
<dbReference type="EMBL" id="JAVHJO010000018">
    <property type="protein sequence ID" value="KAK6524035.1"/>
    <property type="molecule type" value="Genomic_DNA"/>
</dbReference>
<feature type="region of interest" description="Disordered" evidence="1">
    <location>
        <begin position="229"/>
        <end position="259"/>
    </location>
</feature>
<accession>A0AAV9WRW3</accession>